<evidence type="ECO:0000313" key="1">
    <source>
        <dbReference type="EMBL" id="BDS11382.1"/>
    </source>
</evidence>
<organism evidence="1 2">
    <name type="scientific">Aureispira anguillae</name>
    <dbReference type="NCBI Taxonomy" id="2864201"/>
    <lineage>
        <taxon>Bacteria</taxon>
        <taxon>Pseudomonadati</taxon>
        <taxon>Bacteroidota</taxon>
        <taxon>Saprospiria</taxon>
        <taxon>Saprospirales</taxon>
        <taxon>Saprospiraceae</taxon>
        <taxon>Aureispira</taxon>
    </lineage>
</organism>
<keyword evidence="2" id="KW-1185">Reference proteome</keyword>
<dbReference type="EMBL" id="AP026867">
    <property type="protein sequence ID" value="BDS11382.1"/>
    <property type="molecule type" value="Genomic_DNA"/>
</dbReference>
<gene>
    <name evidence="1" type="ORF">AsAng_0020960</name>
</gene>
<proteinExistence type="predicted"/>
<reference evidence="1" key="1">
    <citation type="submission" date="2022-09" db="EMBL/GenBank/DDBJ databases">
        <title>Aureispira anguillicida sp. nov., isolated from Leptocephalus of Japanese eel Anguilla japonica.</title>
        <authorList>
            <person name="Yuasa K."/>
            <person name="Mekata T."/>
            <person name="Ikunari K."/>
        </authorList>
    </citation>
    <scope>NUCLEOTIDE SEQUENCE</scope>
    <source>
        <strain evidence="1">EL160426</strain>
    </source>
</reference>
<dbReference type="KEGG" id="aup:AsAng_0020960"/>
<sequence>MGYTRIITTNKIQKPKYFFMSSLSKITIKVLNNKTYRLKIERIHPDAPALSWLNDQSEKNIKTTLLFRTLNLLEANHKETAIISKFYEHIFSLLSPFIEEEYGDNITLNQYTELTEYGSEILENIVENILLSATPIESDINDNWEKGLIKNFNPYKEVNEGVPFVHYEITLSEPLLDNLEENLTTKVDYSSLSISCQFK</sequence>
<dbReference type="AlphaFoldDB" id="A0A916DSY9"/>
<dbReference type="Proteomes" id="UP001060919">
    <property type="component" value="Chromosome"/>
</dbReference>
<accession>A0A916DSY9</accession>
<protein>
    <submittedName>
        <fullName evidence="1">Uncharacterized protein</fullName>
    </submittedName>
</protein>
<evidence type="ECO:0000313" key="2">
    <source>
        <dbReference type="Proteomes" id="UP001060919"/>
    </source>
</evidence>
<name>A0A916DSY9_9BACT</name>